<organism evidence="1 2">
    <name type="scientific">Pyrinomonas methylaliphatogenes</name>
    <dbReference type="NCBI Taxonomy" id="454194"/>
    <lineage>
        <taxon>Bacteria</taxon>
        <taxon>Pseudomonadati</taxon>
        <taxon>Acidobacteriota</taxon>
        <taxon>Blastocatellia</taxon>
        <taxon>Blastocatellales</taxon>
        <taxon>Pyrinomonadaceae</taxon>
        <taxon>Pyrinomonas</taxon>
    </lineage>
</organism>
<keyword evidence="2" id="KW-1185">Reference proteome</keyword>
<sequence>MIRFEARVSDHRVEGAARLLLLERLQEMGFVPLIRSTRARCFEIALSGPTRVKEMERAVAAWMEAERDEPYIRGEVFFLRDVALFLIFGAEEPMRAGVVYDKELGTEPLAALEDFCRRIDEALIALRRAGEIESVAAEGWRKSESPRGRGWDRFVERARASAESLKGSASQAVALMANEDVRRLLRRLREGIAEGRAVADEGQSDEAAVAQLAEAGLLRREIVIVCRREGRALFRLPSPGALNLIMTSNAVCSECGAAVADEKVEERVALTEQASMWLDSGAWLALRIQTLLRDLGISEDQAAIALMLDGDVQALIEAHRERFLLFAHDGDFALQHARQALDALIESEADHLLVVATGRITQEARARLRDYARRRGVGELVLAEGFEAALVEIRHAFDRAAQRALIAELSELDGSLGLCVGHLVWTRFRMAQKGESLRDVAESAIGAVVGKLKDL</sequence>
<proteinExistence type="predicted"/>
<evidence type="ECO:0000313" key="1">
    <source>
        <dbReference type="EMBL" id="CDM65294.1"/>
    </source>
</evidence>
<name>A0A0B6WYA9_9BACT</name>
<protein>
    <submittedName>
        <fullName evidence="1">Uncharacterized protein</fullName>
    </submittedName>
</protein>
<evidence type="ECO:0000313" key="2">
    <source>
        <dbReference type="Proteomes" id="UP000031518"/>
    </source>
</evidence>
<dbReference type="EMBL" id="CBXV010000004">
    <property type="protein sequence ID" value="CDM65294.1"/>
    <property type="molecule type" value="Genomic_DNA"/>
</dbReference>
<dbReference type="RefSeq" id="WP_157770714.1">
    <property type="nucleotide sequence ID" value="NZ_CBXV010000004.1"/>
</dbReference>
<reference evidence="1 2" key="2">
    <citation type="submission" date="2015-01" db="EMBL/GenBank/DDBJ databases">
        <title>Complete genome sequence of Pyrinomonas methylaliphatogenes type strain K22T.</title>
        <authorList>
            <person name="Lee K.C.Y."/>
            <person name="Power J.F."/>
            <person name="Dunfield P.F."/>
            <person name="Morgan X.C."/>
            <person name="Huttenhower C."/>
            <person name="Stott M.B."/>
        </authorList>
    </citation>
    <scope>NUCLEOTIDE SEQUENCE [LARGE SCALE GENOMIC DNA]</scope>
    <source>
        <strain evidence="1 2">K22</strain>
    </source>
</reference>
<dbReference type="AlphaFoldDB" id="A0A0B6WYA9"/>
<accession>A0A0B6WYA9</accession>
<gene>
    <name evidence="1" type="ORF">PYK22_01292</name>
</gene>
<reference evidence="1 2" key="1">
    <citation type="submission" date="2013-12" db="EMBL/GenBank/DDBJ databases">
        <authorList>
            <person name="Stott M."/>
        </authorList>
    </citation>
    <scope>NUCLEOTIDE SEQUENCE [LARGE SCALE GENOMIC DNA]</scope>
    <source>
        <strain evidence="1 2">K22</strain>
    </source>
</reference>
<dbReference type="Proteomes" id="UP000031518">
    <property type="component" value="Unassembled WGS sequence"/>
</dbReference>